<evidence type="ECO:0008006" key="4">
    <source>
        <dbReference type="Google" id="ProtNLM"/>
    </source>
</evidence>
<dbReference type="Proteomes" id="UP000552587">
    <property type="component" value="Unassembled WGS sequence"/>
</dbReference>
<keyword evidence="1" id="KW-0732">Signal</keyword>
<reference evidence="2 3" key="1">
    <citation type="submission" date="2020-07" db="EMBL/GenBank/DDBJ databases">
        <authorList>
            <person name="Xu S."/>
            <person name="Li A."/>
        </authorList>
    </citation>
    <scope>NUCLEOTIDE SEQUENCE [LARGE SCALE GENOMIC DNA]</scope>
    <source>
        <strain evidence="2 3">SG-8</strain>
    </source>
</reference>
<dbReference type="RefSeq" id="WP_182668389.1">
    <property type="nucleotide sequence ID" value="NZ_JACHTE010000002.1"/>
</dbReference>
<sequence length="197" mass="20188">MSSRILSRALPAALSVTLFWLAGCASSGGSPTATTTAEGYRIGSVASVHVDEGYFTLAEDARTGSALGQGGETRVPVGRATGASGLRVGNRVRVLTDAARGGEAVDVQVLNAPAQPLPWGSYLHGSIASINHASGTATIQQVGSLNAVRVRHDASTVAVALDGSPLPLSALREGDEVDIVLRLVQPDPVATRIVRID</sequence>
<protein>
    <recommendedName>
        <fullName evidence="4">DUF5666 domain-containing protein</fullName>
    </recommendedName>
</protein>
<comment type="caution">
    <text evidence="2">The sequence shown here is derived from an EMBL/GenBank/DDBJ whole genome shotgun (WGS) entry which is preliminary data.</text>
</comment>
<feature type="chain" id="PRO_5030753163" description="DUF5666 domain-containing protein" evidence="1">
    <location>
        <begin position="23"/>
        <end position="197"/>
    </location>
</feature>
<name>A0A7W3U292_9GAMM</name>
<keyword evidence="3" id="KW-1185">Reference proteome</keyword>
<evidence type="ECO:0000256" key="1">
    <source>
        <dbReference type="SAM" id="SignalP"/>
    </source>
</evidence>
<accession>A0A7W3U292</accession>
<organism evidence="2 3">
    <name type="scientific">Marilutibacter penaei</name>
    <dbReference type="NCBI Taxonomy" id="2759900"/>
    <lineage>
        <taxon>Bacteria</taxon>
        <taxon>Pseudomonadati</taxon>
        <taxon>Pseudomonadota</taxon>
        <taxon>Gammaproteobacteria</taxon>
        <taxon>Lysobacterales</taxon>
        <taxon>Lysobacteraceae</taxon>
        <taxon>Marilutibacter</taxon>
    </lineage>
</organism>
<dbReference type="PROSITE" id="PS51257">
    <property type="entry name" value="PROKAR_LIPOPROTEIN"/>
    <property type="match status" value="1"/>
</dbReference>
<feature type="signal peptide" evidence="1">
    <location>
        <begin position="1"/>
        <end position="22"/>
    </location>
</feature>
<evidence type="ECO:0000313" key="2">
    <source>
        <dbReference type="EMBL" id="MBB1087612.1"/>
    </source>
</evidence>
<dbReference type="AlphaFoldDB" id="A0A7W3U292"/>
<dbReference type="EMBL" id="JACHTE010000002">
    <property type="protein sequence ID" value="MBB1087612.1"/>
    <property type="molecule type" value="Genomic_DNA"/>
</dbReference>
<evidence type="ECO:0000313" key="3">
    <source>
        <dbReference type="Proteomes" id="UP000552587"/>
    </source>
</evidence>
<proteinExistence type="predicted"/>
<gene>
    <name evidence="2" type="ORF">H4F99_03815</name>
</gene>